<dbReference type="Gene3D" id="1.10.1740.10">
    <property type="match status" value="1"/>
</dbReference>
<dbReference type="RefSeq" id="WP_118305534.1">
    <property type="nucleotide sequence ID" value="NZ_BMPA01000012.1"/>
</dbReference>
<protein>
    <submittedName>
        <fullName evidence="7 8">RNA polymerase sigma-70 factor</fullName>
    </submittedName>
</protein>
<reference evidence="8 10" key="1">
    <citation type="submission" date="2019-09" db="EMBL/GenBank/DDBJ databases">
        <title>Butyricimonas paravirosa DSM 105722 (=214-4 = JCM 18677 = CCUG 65563).</title>
        <authorList>
            <person name="Le Roy T."/>
            <person name="Cani P.D."/>
        </authorList>
    </citation>
    <scope>NUCLEOTIDE SEQUENCE [LARGE SCALE GENOMIC DNA]</scope>
    <source>
        <strain evidence="8 10">DSM 105722</strain>
    </source>
</reference>
<dbReference type="Gene3D" id="1.10.10.10">
    <property type="entry name" value="Winged helix-like DNA-binding domain superfamily/Winged helix DNA-binding domain"/>
    <property type="match status" value="1"/>
</dbReference>
<organism evidence="7 9">
    <name type="scientific">Butyricimonas paravirosa</name>
    <dbReference type="NCBI Taxonomy" id="1472417"/>
    <lineage>
        <taxon>Bacteria</taxon>
        <taxon>Pseudomonadati</taxon>
        <taxon>Bacteroidota</taxon>
        <taxon>Bacteroidia</taxon>
        <taxon>Bacteroidales</taxon>
        <taxon>Odoribacteraceae</taxon>
        <taxon>Butyricimonas</taxon>
    </lineage>
</organism>
<evidence type="ECO:0000313" key="9">
    <source>
        <dbReference type="Proteomes" id="UP000576368"/>
    </source>
</evidence>
<feature type="domain" description="RNA polymerase sigma factor 70 region 4 type 2" evidence="6">
    <location>
        <begin position="131"/>
        <end position="180"/>
    </location>
</feature>
<proteinExistence type="inferred from homology"/>
<dbReference type="InterPro" id="IPR007627">
    <property type="entry name" value="RNA_pol_sigma70_r2"/>
</dbReference>
<accession>A0A7X5YG55</accession>
<evidence type="ECO:0000259" key="5">
    <source>
        <dbReference type="Pfam" id="PF04542"/>
    </source>
</evidence>
<name>A0A7X5YG55_9BACT</name>
<evidence type="ECO:0000256" key="1">
    <source>
        <dbReference type="ARBA" id="ARBA00010641"/>
    </source>
</evidence>
<dbReference type="InterPro" id="IPR013324">
    <property type="entry name" value="RNA_pol_sigma_r3/r4-like"/>
</dbReference>
<dbReference type="InterPro" id="IPR039425">
    <property type="entry name" value="RNA_pol_sigma-70-like"/>
</dbReference>
<dbReference type="InterPro" id="IPR013325">
    <property type="entry name" value="RNA_pol_sigma_r2"/>
</dbReference>
<dbReference type="PANTHER" id="PTHR43133:SF46">
    <property type="entry name" value="RNA POLYMERASE SIGMA-70 FACTOR ECF SUBFAMILY"/>
    <property type="match status" value="1"/>
</dbReference>
<keyword evidence="3" id="KW-0731">Sigma factor</keyword>
<dbReference type="Proteomes" id="UP000576368">
    <property type="component" value="Unassembled WGS sequence"/>
</dbReference>
<comment type="similarity">
    <text evidence="1">Belongs to the sigma-70 factor family. ECF subfamily.</text>
</comment>
<gene>
    <name evidence="8" type="ORF">F1644_16350</name>
    <name evidence="7" type="ORF">GGR15_003401</name>
</gene>
<feature type="domain" description="RNA polymerase sigma-70 region 2" evidence="5">
    <location>
        <begin position="27"/>
        <end position="93"/>
    </location>
</feature>
<evidence type="ECO:0000256" key="3">
    <source>
        <dbReference type="ARBA" id="ARBA00023082"/>
    </source>
</evidence>
<dbReference type="InterPro" id="IPR014284">
    <property type="entry name" value="RNA_pol_sigma-70_dom"/>
</dbReference>
<evidence type="ECO:0000256" key="2">
    <source>
        <dbReference type="ARBA" id="ARBA00023015"/>
    </source>
</evidence>
<dbReference type="InterPro" id="IPR036388">
    <property type="entry name" value="WH-like_DNA-bd_sf"/>
</dbReference>
<reference evidence="7 9" key="2">
    <citation type="submission" date="2020-03" db="EMBL/GenBank/DDBJ databases">
        <title>Genomic Encyclopedia of Type Strains, Phase IV (KMG-IV): sequencing the most valuable type-strain genomes for metagenomic binning, comparative biology and taxonomic classification.</title>
        <authorList>
            <person name="Goeker M."/>
        </authorList>
    </citation>
    <scope>NUCLEOTIDE SEQUENCE [LARGE SCALE GENOMIC DNA]</scope>
    <source>
        <strain evidence="7 9">DSM 105722</strain>
    </source>
</reference>
<evidence type="ECO:0000259" key="6">
    <source>
        <dbReference type="Pfam" id="PF08281"/>
    </source>
</evidence>
<dbReference type="GO" id="GO:0016987">
    <property type="term" value="F:sigma factor activity"/>
    <property type="evidence" value="ECO:0007669"/>
    <property type="project" value="UniProtKB-KW"/>
</dbReference>
<dbReference type="Pfam" id="PF08281">
    <property type="entry name" value="Sigma70_r4_2"/>
    <property type="match status" value="1"/>
</dbReference>
<dbReference type="GO" id="GO:0006352">
    <property type="term" value="P:DNA-templated transcription initiation"/>
    <property type="evidence" value="ECO:0007669"/>
    <property type="project" value="InterPro"/>
</dbReference>
<dbReference type="SUPFAM" id="SSF88659">
    <property type="entry name" value="Sigma3 and sigma4 domains of RNA polymerase sigma factors"/>
    <property type="match status" value="1"/>
</dbReference>
<evidence type="ECO:0000313" key="8">
    <source>
        <dbReference type="EMBL" id="WOF13736.1"/>
    </source>
</evidence>
<dbReference type="Proteomes" id="UP001302374">
    <property type="component" value="Chromosome"/>
</dbReference>
<evidence type="ECO:0000313" key="7">
    <source>
        <dbReference type="EMBL" id="NJC19763.1"/>
    </source>
</evidence>
<evidence type="ECO:0000313" key="10">
    <source>
        <dbReference type="Proteomes" id="UP001302374"/>
    </source>
</evidence>
<dbReference type="EMBL" id="CP043839">
    <property type="protein sequence ID" value="WOF13736.1"/>
    <property type="molecule type" value="Genomic_DNA"/>
</dbReference>
<keyword evidence="2" id="KW-0805">Transcription regulation</keyword>
<dbReference type="SUPFAM" id="SSF88946">
    <property type="entry name" value="Sigma2 domain of RNA polymerase sigma factors"/>
    <property type="match status" value="1"/>
</dbReference>
<evidence type="ECO:0000256" key="4">
    <source>
        <dbReference type="ARBA" id="ARBA00023163"/>
    </source>
</evidence>
<dbReference type="InterPro" id="IPR013249">
    <property type="entry name" value="RNA_pol_sigma70_r4_t2"/>
</dbReference>
<keyword evidence="4" id="KW-0804">Transcription</keyword>
<sequence length="197" mass="23704">MREHTEQPESIYILQLQHGDKKSFETLFNQYYIPLVDYAYRLLHDRDAAKDIIQDIFFQLWDKHSDLNIKTSLHSYLYKMVYTKCISSIRHQAVIQKYIEHSMLDIYFQELIQTPESELELINKDINHFINEAIDQLPPRCKEIFILSRIEHKSHQEIARQLNLSTKTIENQLTIALARLRKELEWLLVAILFFKHF</sequence>
<dbReference type="EMBL" id="JAATLI010000013">
    <property type="protein sequence ID" value="NJC19763.1"/>
    <property type="molecule type" value="Genomic_DNA"/>
</dbReference>
<dbReference type="AlphaFoldDB" id="A0A7X5YG55"/>
<keyword evidence="10" id="KW-1185">Reference proteome</keyword>
<dbReference type="InterPro" id="IPR014327">
    <property type="entry name" value="RNA_pol_sigma70_bacteroid"/>
</dbReference>
<dbReference type="NCBIfam" id="TIGR02937">
    <property type="entry name" value="sigma70-ECF"/>
    <property type="match status" value="1"/>
</dbReference>
<dbReference type="GO" id="GO:0003677">
    <property type="term" value="F:DNA binding"/>
    <property type="evidence" value="ECO:0007669"/>
    <property type="project" value="InterPro"/>
</dbReference>
<dbReference type="CDD" id="cd06171">
    <property type="entry name" value="Sigma70_r4"/>
    <property type="match status" value="1"/>
</dbReference>
<dbReference type="Pfam" id="PF04542">
    <property type="entry name" value="Sigma70_r2"/>
    <property type="match status" value="1"/>
</dbReference>
<dbReference type="NCBIfam" id="TIGR02985">
    <property type="entry name" value="Sig70_bacteroi1"/>
    <property type="match status" value="1"/>
</dbReference>
<dbReference type="GeneID" id="86892899"/>
<dbReference type="PANTHER" id="PTHR43133">
    <property type="entry name" value="RNA POLYMERASE ECF-TYPE SIGMA FACTO"/>
    <property type="match status" value="1"/>
</dbReference>